<name>A0A9E8M1W7_9BACI</name>
<reference evidence="1" key="1">
    <citation type="submission" date="2022-09" db="EMBL/GenBank/DDBJ databases">
        <title>Complete Genomes of Fervidibacillus albus and Fervidibacillus halotolerans isolated from tidal flat sediments.</title>
        <authorList>
            <person name="Kwon K.K."/>
            <person name="Yang S.-H."/>
            <person name="Park M.J."/>
            <person name="Oh H.-M."/>
        </authorList>
    </citation>
    <scope>NUCLEOTIDE SEQUENCE</scope>
    <source>
        <strain evidence="1">MEBiC13594</strain>
    </source>
</reference>
<sequence>MERNELWKLEPGWIAGYTEDRELIRRIKRYKTDWQIIAEYYRFNKLVAVQYKIPAEQRKSAERMFEKRVKIAI</sequence>
<accession>A0A9E8M1W7</accession>
<proteinExistence type="predicted"/>
<dbReference type="Proteomes" id="UP001164726">
    <property type="component" value="Chromosome"/>
</dbReference>
<keyword evidence="2" id="KW-1185">Reference proteome</keyword>
<evidence type="ECO:0000313" key="2">
    <source>
        <dbReference type="Proteomes" id="UP001164726"/>
    </source>
</evidence>
<evidence type="ECO:0000313" key="1">
    <source>
        <dbReference type="EMBL" id="WAA13887.1"/>
    </source>
</evidence>
<gene>
    <name evidence="1" type="ORF">OE105_04610</name>
</gene>
<dbReference type="KEGG" id="fhl:OE105_04610"/>
<organism evidence="1 2">
    <name type="scientific">Fervidibacillus halotolerans</name>
    <dbReference type="NCBI Taxonomy" id="2980027"/>
    <lineage>
        <taxon>Bacteria</taxon>
        <taxon>Bacillati</taxon>
        <taxon>Bacillota</taxon>
        <taxon>Bacilli</taxon>
        <taxon>Bacillales</taxon>
        <taxon>Bacillaceae</taxon>
        <taxon>Fervidibacillus</taxon>
    </lineage>
</organism>
<dbReference type="AlphaFoldDB" id="A0A9E8M1W7"/>
<dbReference type="EMBL" id="CP106877">
    <property type="protein sequence ID" value="WAA13887.1"/>
    <property type="molecule type" value="Genomic_DNA"/>
</dbReference>
<protein>
    <submittedName>
        <fullName evidence="1">Uncharacterized protein</fullName>
    </submittedName>
</protein>